<proteinExistence type="inferred from homology"/>
<evidence type="ECO:0000313" key="5">
    <source>
        <dbReference type="Proteomes" id="UP000325291"/>
    </source>
</evidence>
<protein>
    <submittedName>
        <fullName evidence="4">Glucokinase</fullName>
    </submittedName>
</protein>
<dbReference type="GO" id="GO:0005829">
    <property type="term" value="C:cytosol"/>
    <property type="evidence" value="ECO:0007669"/>
    <property type="project" value="TreeGrafter"/>
</dbReference>
<comment type="caution">
    <text evidence="4">The sequence shown here is derived from an EMBL/GenBank/DDBJ whole genome shotgun (WGS) entry which is preliminary data.</text>
</comment>
<comment type="similarity">
    <text evidence="3">Belongs to the bacterial glucokinase family.</text>
</comment>
<keyword evidence="2 4" id="KW-0418">Kinase</keyword>
<dbReference type="EMBL" id="VINQ01000131">
    <property type="protein sequence ID" value="KAA0909293.1"/>
    <property type="molecule type" value="Genomic_DNA"/>
</dbReference>
<gene>
    <name evidence="4" type="ORF">FLO80_22095</name>
</gene>
<evidence type="ECO:0000256" key="1">
    <source>
        <dbReference type="ARBA" id="ARBA00022679"/>
    </source>
</evidence>
<reference evidence="4 5" key="1">
    <citation type="submission" date="2019-07" db="EMBL/GenBank/DDBJ databases">
        <title>Aquicoccus porphyridii gen. nov., sp. nov., isolated from a small marine red alga, Porphyridium marinum.</title>
        <authorList>
            <person name="Liu L."/>
        </authorList>
    </citation>
    <scope>NUCLEOTIDE SEQUENCE [LARGE SCALE GENOMIC DNA]</scope>
    <source>
        <strain evidence="4 5">L1 8-17</strain>
    </source>
</reference>
<dbReference type="InterPro" id="IPR003836">
    <property type="entry name" value="Glucokinase"/>
</dbReference>
<dbReference type="RefSeq" id="WP_188078410.1">
    <property type="nucleotide sequence ID" value="NZ_VINQ01000131.1"/>
</dbReference>
<dbReference type="GO" id="GO:0006096">
    <property type="term" value="P:glycolytic process"/>
    <property type="evidence" value="ECO:0007669"/>
    <property type="project" value="InterPro"/>
</dbReference>
<feature type="non-terminal residue" evidence="4">
    <location>
        <position position="1"/>
    </location>
</feature>
<dbReference type="GO" id="GO:0005524">
    <property type="term" value="F:ATP binding"/>
    <property type="evidence" value="ECO:0007669"/>
    <property type="project" value="InterPro"/>
</dbReference>
<keyword evidence="1" id="KW-0808">Transferase</keyword>
<organism evidence="4 5">
    <name type="scientific">Aquicoccus porphyridii</name>
    <dbReference type="NCBI Taxonomy" id="1852029"/>
    <lineage>
        <taxon>Bacteria</taxon>
        <taxon>Pseudomonadati</taxon>
        <taxon>Pseudomonadota</taxon>
        <taxon>Alphaproteobacteria</taxon>
        <taxon>Rhodobacterales</taxon>
        <taxon>Paracoccaceae</taxon>
        <taxon>Aquicoccus</taxon>
    </lineage>
</organism>
<accession>A0A5A9YWE5</accession>
<evidence type="ECO:0000256" key="2">
    <source>
        <dbReference type="ARBA" id="ARBA00022777"/>
    </source>
</evidence>
<evidence type="ECO:0000256" key="3">
    <source>
        <dbReference type="RuleBase" id="RU004046"/>
    </source>
</evidence>
<dbReference type="SUPFAM" id="SSF53067">
    <property type="entry name" value="Actin-like ATPase domain"/>
    <property type="match status" value="1"/>
</dbReference>
<dbReference type="Gene3D" id="3.30.420.40">
    <property type="match status" value="1"/>
</dbReference>
<dbReference type="Proteomes" id="UP000325291">
    <property type="component" value="Unassembled WGS sequence"/>
</dbReference>
<dbReference type="Pfam" id="PF02685">
    <property type="entry name" value="Glucokinase"/>
    <property type="match status" value="1"/>
</dbReference>
<dbReference type="PANTHER" id="PTHR47690:SF1">
    <property type="entry name" value="GLUCOKINASE"/>
    <property type="match status" value="1"/>
</dbReference>
<name>A0A5A9YWE5_9RHOB</name>
<feature type="non-terminal residue" evidence="4">
    <location>
        <position position="147"/>
    </location>
</feature>
<dbReference type="GO" id="GO:0005536">
    <property type="term" value="F:D-glucose binding"/>
    <property type="evidence" value="ECO:0007669"/>
    <property type="project" value="InterPro"/>
</dbReference>
<sequence length="147" mass="15754">FALWRGQRLESIEVLACADYPRPELAVRDYLARIGESVANIDSVCLACAGPVGAADFRFTNNHWVINRAAFREELGLDHLLLVNDFSTMAWAASRLGADELVQVRAGSAQADRARLIIGPGTGLGVGSLLPLGGGRWEVLPCEGGHV</sequence>
<keyword evidence="5" id="KW-1185">Reference proteome</keyword>
<evidence type="ECO:0000313" key="4">
    <source>
        <dbReference type="EMBL" id="KAA0909293.1"/>
    </source>
</evidence>
<dbReference type="GO" id="GO:0004340">
    <property type="term" value="F:glucokinase activity"/>
    <property type="evidence" value="ECO:0007669"/>
    <property type="project" value="InterPro"/>
</dbReference>
<dbReference type="PANTHER" id="PTHR47690">
    <property type="entry name" value="GLUCOKINASE"/>
    <property type="match status" value="1"/>
</dbReference>
<dbReference type="AlphaFoldDB" id="A0A5A9YWE5"/>
<dbReference type="InterPro" id="IPR043129">
    <property type="entry name" value="ATPase_NBD"/>
</dbReference>
<dbReference type="InterPro" id="IPR050201">
    <property type="entry name" value="Bacterial_glucokinase"/>
</dbReference>